<dbReference type="Proteomes" id="UP001164250">
    <property type="component" value="Chromosome 5"/>
</dbReference>
<reference evidence="2" key="1">
    <citation type="journal article" date="2023" name="G3 (Bethesda)">
        <title>Genome assembly and association tests identify interacting loci associated with vigor, precocity, and sex in interspecific pistachio rootstocks.</title>
        <authorList>
            <person name="Palmer W."/>
            <person name="Jacygrad E."/>
            <person name="Sagayaradj S."/>
            <person name="Cavanaugh K."/>
            <person name="Han R."/>
            <person name="Bertier L."/>
            <person name="Beede B."/>
            <person name="Kafkas S."/>
            <person name="Golino D."/>
            <person name="Preece J."/>
            <person name="Michelmore R."/>
        </authorList>
    </citation>
    <scope>NUCLEOTIDE SEQUENCE [LARGE SCALE GENOMIC DNA]</scope>
</reference>
<organism evidence="1 2">
    <name type="scientific">Pistacia atlantica</name>
    <dbReference type="NCBI Taxonomy" id="434234"/>
    <lineage>
        <taxon>Eukaryota</taxon>
        <taxon>Viridiplantae</taxon>
        <taxon>Streptophyta</taxon>
        <taxon>Embryophyta</taxon>
        <taxon>Tracheophyta</taxon>
        <taxon>Spermatophyta</taxon>
        <taxon>Magnoliopsida</taxon>
        <taxon>eudicotyledons</taxon>
        <taxon>Gunneridae</taxon>
        <taxon>Pentapetalae</taxon>
        <taxon>rosids</taxon>
        <taxon>malvids</taxon>
        <taxon>Sapindales</taxon>
        <taxon>Anacardiaceae</taxon>
        <taxon>Pistacia</taxon>
    </lineage>
</organism>
<protein>
    <submittedName>
        <fullName evidence="1">Uncharacterized protein</fullName>
    </submittedName>
</protein>
<sequence>MEKIRSPVLLLITLSSLLPPITTAHLTNQKLSHAISALRSHSYTLFPKAIIEFDLHNRLLFSRNSTSTLFSLPDSLISALDLSSRSLFYHVSPLKLALSHLRKLSSNGSSYVDTL</sequence>
<dbReference type="EMBL" id="CM047901">
    <property type="protein sequence ID" value="KAJ0096897.1"/>
    <property type="molecule type" value="Genomic_DNA"/>
</dbReference>
<keyword evidence="2" id="KW-1185">Reference proteome</keyword>
<gene>
    <name evidence="1" type="ORF">Patl1_27718</name>
</gene>
<evidence type="ECO:0000313" key="1">
    <source>
        <dbReference type="EMBL" id="KAJ0096897.1"/>
    </source>
</evidence>
<proteinExistence type="predicted"/>
<accession>A0ACC1BD80</accession>
<evidence type="ECO:0000313" key="2">
    <source>
        <dbReference type="Proteomes" id="UP001164250"/>
    </source>
</evidence>
<comment type="caution">
    <text evidence="1">The sequence shown here is derived from an EMBL/GenBank/DDBJ whole genome shotgun (WGS) entry which is preliminary data.</text>
</comment>
<name>A0ACC1BD80_9ROSI</name>